<organism evidence="13 14">
    <name type="scientific">Steinernema glaseri</name>
    <dbReference type="NCBI Taxonomy" id="37863"/>
    <lineage>
        <taxon>Eukaryota</taxon>
        <taxon>Metazoa</taxon>
        <taxon>Ecdysozoa</taxon>
        <taxon>Nematoda</taxon>
        <taxon>Chromadorea</taxon>
        <taxon>Rhabditida</taxon>
        <taxon>Tylenchina</taxon>
        <taxon>Panagrolaimomorpha</taxon>
        <taxon>Strongyloidoidea</taxon>
        <taxon>Steinernematidae</taxon>
        <taxon>Steinernema</taxon>
    </lineage>
</organism>
<dbReference type="PANTHER" id="PTHR11954:SF6">
    <property type="entry name" value="MACROPHAGE MIGRATION INHIBITORY FACTOR"/>
    <property type="match status" value="1"/>
</dbReference>
<dbReference type="InterPro" id="IPR019829">
    <property type="entry name" value="Macrophage_inhib_fac_CS"/>
</dbReference>
<evidence type="ECO:0000256" key="11">
    <source>
        <dbReference type="ARBA" id="ARBA00041912"/>
    </source>
</evidence>
<evidence type="ECO:0000256" key="10">
    <source>
        <dbReference type="ARBA" id="ARBA00041631"/>
    </source>
</evidence>
<keyword evidence="5" id="KW-0413">Isomerase</keyword>
<dbReference type="Gene3D" id="3.30.429.10">
    <property type="entry name" value="Macrophage Migration Inhibitory Factor"/>
    <property type="match status" value="1"/>
</dbReference>
<evidence type="ECO:0000313" key="14">
    <source>
        <dbReference type="WBParaSite" id="L893_g19926.t1"/>
    </source>
</evidence>
<protein>
    <recommendedName>
        <fullName evidence="12">L-dopachrome isomerase</fullName>
        <ecNumber evidence="9">5.3.2.1</ecNumber>
        <ecNumber evidence="8">5.3.3.12</ecNumber>
    </recommendedName>
    <alternativeName>
        <fullName evidence="10">L-dopachrome tautomerase</fullName>
    </alternativeName>
    <alternativeName>
        <fullName evidence="11">Phenylpyruvate tautomerase</fullName>
    </alternativeName>
</protein>
<dbReference type="GO" id="GO:0050178">
    <property type="term" value="F:phenylpyruvate tautomerase activity"/>
    <property type="evidence" value="ECO:0007669"/>
    <property type="project" value="UniProtKB-EC"/>
</dbReference>
<proteinExistence type="inferred from homology"/>
<dbReference type="PROSITE" id="PS01158">
    <property type="entry name" value="MIF"/>
    <property type="match status" value="1"/>
</dbReference>
<dbReference type="GO" id="GO:0004167">
    <property type="term" value="F:dopachrome isomerase activity"/>
    <property type="evidence" value="ECO:0007669"/>
    <property type="project" value="UniProtKB-EC"/>
</dbReference>
<dbReference type="Pfam" id="PF01187">
    <property type="entry name" value="MIF"/>
    <property type="match status" value="1"/>
</dbReference>
<dbReference type="GO" id="GO:0005615">
    <property type="term" value="C:extracellular space"/>
    <property type="evidence" value="ECO:0007669"/>
    <property type="project" value="UniProtKB-KW"/>
</dbReference>
<evidence type="ECO:0000313" key="13">
    <source>
        <dbReference type="Proteomes" id="UP000095287"/>
    </source>
</evidence>
<dbReference type="EC" id="5.3.3.12" evidence="8"/>
<dbReference type="InterPro" id="IPR001398">
    <property type="entry name" value="Macrophage_inhib_fac"/>
</dbReference>
<dbReference type="AlphaFoldDB" id="A0A1I7YUU6"/>
<evidence type="ECO:0000256" key="7">
    <source>
        <dbReference type="ARBA" id="ARBA00036823"/>
    </source>
</evidence>
<evidence type="ECO:0000256" key="12">
    <source>
        <dbReference type="ARBA" id="ARBA00042730"/>
    </source>
</evidence>
<evidence type="ECO:0000256" key="1">
    <source>
        <dbReference type="ARBA" id="ARBA00004613"/>
    </source>
</evidence>
<dbReference type="InterPro" id="IPR014347">
    <property type="entry name" value="Tautomerase/MIF_sf"/>
</dbReference>
<dbReference type="Proteomes" id="UP000095287">
    <property type="component" value="Unplaced"/>
</dbReference>
<name>A0A1I7YUU6_9BILA</name>
<dbReference type="SUPFAM" id="SSF55331">
    <property type="entry name" value="Tautomerase/MIF"/>
    <property type="match status" value="1"/>
</dbReference>
<evidence type="ECO:0000256" key="2">
    <source>
        <dbReference type="ARBA" id="ARBA00005851"/>
    </source>
</evidence>
<accession>A0A1I7YUU6</accession>
<comment type="subcellular location">
    <subcellularLocation>
        <location evidence="1">Secreted</location>
    </subcellularLocation>
</comment>
<evidence type="ECO:0000256" key="5">
    <source>
        <dbReference type="ARBA" id="ARBA00023235"/>
    </source>
</evidence>
<dbReference type="PANTHER" id="PTHR11954">
    <property type="entry name" value="D-DOPACHROME DECARBOXYLASE"/>
    <property type="match status" value="1"/>
</dbReference>
<keyword evidence="13" id="KW-1185">Reference proteome</keyword>
<reference evidence="14" key="1">
    <citation type="submission" date="2016-11" db="UniProtKB">
        <authorList>
            <consortium name="WormBaseParasite"/>
        </authorList>
    </citation>
    <scope>IDENTIFICATION</scope>
</reference>
<dbReference type="WBParaSite" id="L893_g19926.t1">
    <property type="protein sequence ID" value="L893_g19926.t1"/>
    <property type="gene ID" value="L893_g19926"/>
</dbReference>
<keyword evidence="4" id="KW-0964">Secreted</keyword>
<evidence type="ECO:0000256" key="4">
    <source>
        <dbReference type="ARBA" id="ARBA00022525"/>
    </source>
</evidence>
<evidence type="ECO:0000256" key="3">
    <source>
        <dbReference type="ARBA" id="ARBA00022514"/>
    </source>
</evidence>
<evidence type="ECO:0000256" key="9">
    <source>
        <dbReference type="ARBA" id="ARBA00039086"/>
    </source>
</evidence>
<sequence length="112" mass="12056">MPIVTVDTNVKSVEPTVAKTISEHVAKCLKKPEAYVMVQLNPGKTMCFSGKTDPCALMQIRSIGAISKESNSAAAVVLTKVLSEQLGVEPSRIFIEFFDVKGENLSLDGATR</sequence>
<dbReference type="EC" id="5.3.2.1" evidence="9"/>
<comment type="similarity">
    <text evidence="2">Belongs to the MIF family.</text>
</comment>
<evidence type="ECO:0000256" key="6">
    <source>
        <dbReference type="ARBA" id="ARBA00036735"/>
    </source>
</evidence>
<dbReference type="GO" id="GO:0005125">
    <property type="term" value="F:cytokine activity"/>
    <property type="evidence" value="ECO:0007669"/>
    <property type="project" value="UniProtKB-KW"/>
</dbReference>
<keyword evidence="3" id="KW-0202">Cytokine</keyword>
<comment type="catalytic activity">
    <reaction evidence="7">
        <text>L-dopachrome = 5,6-dihydroxyindole-2-carboxylate</text>
        <dbReference type="Rhea" id="RHEA:13041"/>
        <dbReference type="ChEBI" id="CHEBI:16875"/>
        <dbReference type="ChEBI" id="CHEBI:57509"/>
        <dbReference type="EC" id="5.3.3.12"/>
    </reaction>
</comment>
<evidence type="ECO:0000256" key="8">
    <source>
        <dbReference type="ARBA" id="ARBA00038932"/>
    </source>
</evidence>
<comment type="catalytic activity">
    <reaction evidence="6">
        <text>3-phenylpyruvate = enol-phenylpyruvate</text>
        <dbReference type="Rhea" id="RHEA:17097"/>
        <dbReference type="ChEBI" id="CHEBI:16815"/>
        <dbReference type="ChEBI" id="CHEBI:18005"/>
        <dbReference type="EC" id="5.3.2.1"/>
    </reaction>
</comment>